<keyword evidence="2" id="KW-0812">Transmembrane</keyword>
<dbReference type="Pfam" id="PF25231">
    <property type="entry name" value="DUF7847"/>
    <property type="match status" value="1"/>
</dbReference>
<reference evidence="4 5" key="1">
    <citation type="submission" date="2017-07" db="EMBL/GenBank/DDBJ databases">
        <title>Draft whole genome sequences of clinical Proprionibacteriaceae strains.</title>
        <authorList>
            <person name="Bernier A.-M."/>
            <person name="Bernard K."/>
            <person name="Domingo M.-C."/>
        </authorList>
    </citation>
    <scope>NUCLEOTIDE SEQUENCE [LARGE SCALE GENOMIC DNA]</scope>
    <source>
        <strain evidence="4 5">NML 030167</strain>
    </source>
</reference>
<feature type="transmembrane region" description="Helical" evidence="2">
    <location>
        <begin position="326"/>
        <end position="349"/>
    </location>
</feature>
<dbReference type="RefSeq" id="WP_094406120.1">
    <property type="nucleotide sequence ID" value="NZ_NMVN01000014.1"/>
</dbReference>
<keyword evidence="2" id="KW-0472">Membrane</keyword>
<sequence length="384" mass="40218">MSSSPPPGTGPVPHPWGEAPGADRPTPPGPSPSGPSPSGPSAFPPGPPGGPNQLPPRPPVGRPPVQNWLRPGTVPLRPLGFTGVLEGAFRTYRWNPKAMVLVPLLLLGVIAVITTPLAWLASADLNFLDTDNPDLGALSRAVGLLMVPMLLPLLADLAITPLAAGATMAGVEGHRPGLGELWRRVRGRILPYLLVAVVLSLAQLLILALGTGLLIAALVLSGDGDPDLGLLIGGIALLLASVVAVTWLSIRLLLSPILVIVERVGIISAIRRSFALTRRAFWITFATILVASLIASTAAQVLSTAVSFILPLVATATGGQEQVPRLAIVTIALTQAITVALTQPYLASIRTMIYVDRRMRAEAYDAELIAAHRPAPEGTPWHPR</sequence>
<feature type="transmembrane region" description="Helical" evidence="2">
    <location>
        <begin position="281"/>
        <end position="314"/>
    </location>
</feature>
<keyword evidence="5" id="KW-1185">Reference proteome</keyword>
<comment type="caution">
    <text evidence="4">The sequence shown here is derived from an EMBL/GenBank/DDBJ whole genome shotgun (WGS) entry which is preliminary data.</text>
</comment>
<feature type="domain" description="DUF7847" evidence="3">
    <location>
        <begin position="103"/>
        <end position="345"/>
    </location>
</feature>
<protein>
    <recommendedName>
        <fullName evidence="3">DUF7847 domain-containing protein</fullName>
    </recommendedName>
</protein>
<organism evidence="4 5">
    <name type="scientific">Enemella evansiae</name>
    <dbReference type="NCBI Taxonomy" id="2016499"/>
    <lineage>
        <taxon>Bacteria</taxon>
        <taxon>Bacillati</taxon>
        <taxon>Actinomycetota</taxon>
        <taxon>Actinomycetes</taxon>
        <taxon>Propionibacteriales</taxon>
        <taxon>Propionibacteriaceae</taxon>
        <taxon>Enemella</taxon>
    </lineage>
</organism>
<dbReference type="PANTHER" id="PTHR33133">
    <property type="entry name" value="OS08G0107100 PROTEIN-RELATED"/>
    <property type="match status" value="1"/>
</dbReference>
<name>A0A255GFH5_9ACTN</name>
<dbReference type="Proteomes" id="UP000215896">
    <property type="component" value="Unassembled WGS sequence"/>
</dbReference>
<feature type="compositionally biased region" description="Low complexity" evidence="1">
    <location>
        <begin position="15"/>
        <end position="24"/>
    </location>
</feature>
<dbReference type="InterPro" id="IPR057169">
    <property type="entry name" value="DUF7847"/>
</dbReference>
<accession>A0A255GFH5</accession>
<feature type="transmembrane region" description="Helical" evidence="2">
    <location>
        <begin position="100"/>
        <end position="121"/>
    </location>
</feature>
<proteinExistence type="predicted"/>
<feature type="region of interest" description="Disordered" evidence="1">
    <location>
        <begin position="1"/>
        <end position="72"/>
    </location>
</feature>
<keyword evidence="2" id="KW-1133">Transmembrane helix</keyword>
<evidence type="ECO:0000256" key="1">
    <source>
        <dbReference type="SAM" id="MobiDB-lite"/>
    </source>
</evidence>
<feature type="transmembrane region" description="Helical" evidence="2">
    <location>
        <begin position="141"/>
        <end position="171"/>
    </location>
</feature>
<dbReference type="AlphaFoldDB" id="A0A255GFH5"/>
<feature type="compositionally biased region" description="Pro residues" evidence="1">
    <location>
        <begin position="25"/>
        <end position="62"/>
    </location>
</feature>
<gene>
    <name evidence="4" type="ORF">CGZ94_15040</name>
</gene>
<feature type="transmembrane region" description="Helical" evidence="2">
    <location>
        <begin position="231"/>
        <end position="261"/>
    </location>
</feature>
<feature type="transmembrane region" description="Helical" evidence="2">
    <location>
        <begin position="192"/>
        <end position="219"/>
    </location>
</feature>
<dbReference type="EMBL" id="NMVO01000015">
    <property type="protein sequence ID" value="OYO11724.1"/>
    <property type="molecule type" value="Genomic_DNA"/>
</dbReference>
<dbReference type="PANTHER" id="PTHR33133:SF1">
    <property type="entry name" value="EXPRESSED PROTEIN-RELATED"/>
    <property type="match status" value="1"/>
</dbReference>
<feature type="compositionally biased region" description="Pro residues" evidence="1">
    <location>
        <begin position="1"/>
        <end position="14"/>
    </location>
</feature>
<evidence type="ECO:0000259" key="3">
    <source>
        <dbReference type="Pfam" id="PF25231"/>
    </source>
</evidence>
<dbReference type="OrthoDB" id="121140at2"/>
<evidence type="ECO:0000313" key="5">
    <source>
        <dbReference type="Proteomes" id="UP000215896"/>
    </source>
</evidence>
<evidence type="ECO:0000256" key="2">
    <source>
        <dbReference type="SAM" id="Phobius"/>
    </source>
</evidence>
<evidence type="ECO:0000313" key="4">
    <source>
        <dbReference type="EMBL" id="OYO11724.1"/>
    </source>
</evidence>